<accession>A0A0J9XB55</accession>
<dbReference type="EMBL" id="CCBN010000007">
    <property type="protein sequence ID" value="CDO54417.1"/>
    <property type="molecule type" value="Genomic_DNA"/>
</dbReference>
<keyword evidence="2" id="KW-1185">Reference proteome</keyword>
<comment type="caution">
    <text evidence="1">The sequence shown here is derived from an EMBL/GenBank/DDBJ whole genome shotgun (WGS) entry which is preliminary data.</text>
</comment>
<gene>
    <name evidence="1" type="ORF">BN980_GECA07s04410g</name>
</gene>
<protein>
    <submittedName>
        <fullName evidence="1">Uncharacterized protein</fullName>
    </submittedName>
</protein>
<evidence type="ECO:0000313" key="1">
    <source>
        <dbReference type="EMBL" id="CDO54417.1"/>
    </source>
</evidence>
<organism evidence="1 2">
    <name type="scientific">Geotrichum candidum</name>
    <name type="common">Oospora lactis</name>
    <name type="synonym">Dipodascus geotrichum</name>
    <dbReference type="NCBI Taxonomy" id="1173061"/>
    <lineage>
        <taxon>Eukaryota</taxon>
        <taxon>Fungi</taxon>
        <taxon>Dikarya</taxon>
        <taxon>Ascomycota</taxon>
        <taxon>Saccharomycotina</taxon>
        <taxon>Dipodascomycetes</taxon>
        <taxon>Dipodascales</taxon>
        <taxon>Dipodascaceae</taxon>
        <taxon>Geotrichum</taxon>
    </lineage>
</organism>
<dbReference type="AlphaFoldDB" id="A0A0J9XB55"/>
<reference evidence="1" key="1">
    <citation type="submission" date="2014-03" db="EMBL/GenBank/DDBJ databases">
        <authorList>
            <person name="Casaregola S."/>
        </authorList>
    </citation>
    <scope>NUCLEOTIDE SEQUENCE [LARGE SCALE GENOMIC DNA]</scope>
    <source>
        <strain evidence="1">CLIB 918</strain>
    </source>
</reference>
<name>A0A0J9XB55_GEOCN</name>
<proteinExistence type="predicted"/>
<evidence type="ECO:0000313" key="2">
    <source>
        <dbReference type="Proteomes" id="UP000242525"/>
    </source>
</evidence>
<dbReference type="OrthoDB" id="4024728at2759"/>
<dbReference type="Proteomes" id="UP000242525">
    <property type="component" value="Unassembled WGS sequence"/>
</dbReference>
<sequence length="337" mass="37794">MYALIDLNWRVSDLEHKLTKQLAPTVSSDGDYSFQPVKASQESSKMTAIQTISTRDWIDCSAKWFAVGATSAADLTVWNQWWDIRNSCHSWEEDDNAKRDCVVGAVTTGVAAMGNLLMGIIAIRSITYWYRTFNNGVVKRDEIELEGLIAEFQAQSNITVLSVESPSPQRLVSREDQNTTYLSSPGMVLKYPNGEVYSTFFNFKEDIGNNTVHIEMYPPVNGTDIAGLNKREEYGGQAFTTGGVSFIMDTNRNEGGQLSTSYDYGTLDHQLSCYMWNEFNANGHWIQIYDENNDGTIGGLLACPSRWHNDEKDLCRFSDVNNIPSPVNTRCECISVS</sequence>